<dbReference type="Proteomes" id="UP000023561">
    <property type="component" value="Unassembled WGS sequence"/>
</dbReference>
<comment type="caution">
    <text evidence="3">The sequence shown here is derived from an EMBL/GenBank/DDBJ whole genome shotgun (WGS) entry which is preliminary data.</text>
</comment>
<feature type="domain" description="GerMN" evidence="2">
    <location>
        <begin position="97"/>
        <end position="188"/>
    </location>
</feature>
<name>A0A023DBE1_9BACL</name>
<feature type="domain" description="GerMN" evidence="2">
    <location>
        <begin position="249"/>
        <end position="338"/>
    </location>
</feature>
<evidence type="ECO:0000313" key="4">
    <source>
        <dbReference type="Proteomes" id="UP000023561"/>
    </source>
</evidence>
<organism evidence="3 4">
    <name type="scientific">Parageobacillus caldoxylosilyticus NBRC 107762</name>
    <dbReference type="NCBI Taxonomy" id="1220594"/>
    <lineage>
        <taxon>Bacteria</taxon>
        <taxon>Bacillati</taxon>
        <taxon>Bacillota</taxon>
        <taxon>Bacilli</taxon>
        <taxon>Bacillales</taxon>
        <taxon>Anoxybacillaceae</taxon>
        <taxon>Saccharococcus</taxon>
    </lineage>
</organism>
<evidence type="ECO:0000259" key="2">
    <source>
        <dbReference type="SMART" id="SM00909"/>
    </source>
</evidence>
<gene>
    <name evidence="3" type="primary">gerM</name>
    <name evidence="3" type="ORF">GCA01S_002_00690</name>
</gene>
<keyword evidence="1" id="KW-0732">Signal</keyword>
<reference evidence="3 4" key="1">
    <citation type="submission" date="2014-04" db="EMBL/GenBank/DDBJ databases">
        <title>Whole genome shotgun sequence of Geobacillus caldoxylosilyticus NBRC 107762.</title>
        <authorList>
            <person name="Hosoyama A."/>
            <person name="Hosoyama Y."/>
            <person name="Katano-Makiyama Y."/>
            <person name="Tsuchikane K."/>
            <person name="Ohji S."/>
            <person name="Ichikawa N."/>
            <person name="Yamazoe A."/>
            <person name="Fujita N."/>
        </authorList>
    </citation>
    <scope>NUCLEOTIDE SEQUENCE [LARGE SCALE GENOMIC DNA]</scope>
    <source>
        <strain evidence="3 4">NBRC 107762</strain>
    </source>
</reference>
<accession>A0A023DBE1</accession>
<dbReference type="SMART" id="SM00909">
    <property type="entry name" value="Germane"/>
    <property type="match status" value="2"/>
</dbReference>
<dbReference type="InterPro" id="IPR019606">
    <property type="entry name" value="GerMN"/>
</dbReference>
<protein>
    <submittedName>
        <fullName evidence="3">Spore germination protein GerM</fullName>
    </submittedName>
</protein>
<evidence type="ECO:0000256" key="1">
    <source>
        <dbReference type="SAM" id="SignalP"/>
    </source>
</evidence>
<dbReference type="Pfam" id="PF10646">
    <property type="entry name" value="Germane"/>
    <property type="match status" value="2"/>
</dbReference>
<feature type="signal peptide" evidence="1">
    <location>
        <begin position="1"/>
        <end position="26"/>
    </location>
</feature>
<sequence>MFNRRSWKLAASVVTSLLLLSGCGLFQKDDAVKEIDPPQDVSYLKDGQSLQEVTKENEGKQEKEKATETVKRELYLIDKNGFVVPQTVELPKTKAVAKQVLEYLVEDGPVSEILPNGFRAVLPAGTTVLGTKLEKDGTLIADFSPEFAHYKPEDEKKILQAITWTLTQFDNVKRVKIRINGYDQDVMPVNKTPIQGGVSRADGINIEANGVNDITNTHPVTVYFVAQQGNETYYVPVTRRVSNKEKDNITAAVNELIKGPDYGSGLVSSFQPDTKLLEKPKYEDGKVTLNFNEAIYGSNKKNVISDLVLNSLVLSLTEQQGIESVSITVNGKANLVREDGKPLAKPVTRPTNVNTGSF</sequence>
<dbReference type="AlphaFoldDB" id="A0A023DBE1"/>
<keyword evidence="4" id="KW-1185">Reference proteome</keyword>
<dbReference type="RefSeq" id="WP_017435467.1">
    <property type="nucleotide sequence ID" value="NZ_BAWO01000002.1"/>
</dbReference>
<dbReference type="OrthoDB" id="1715058at2"/>
<dbReference type="PROSITE" id="PS51257">
    <property type="entry name" value="PROKAR_LIPOPROTEIN"/>
    <property type="match status" value="1"/>
</dbReference>
<dbReference type="GeneID" id="301193743"/>
<proteinExistence type="predicted"/>
<dbReference type="EMBL" id="BAWO01000002">
    <property type="protein sequence ID" value="GAJ38281.1"/>
    <property type="molecule type" value="Genomic_DNA"/>
</dbReference>
<evidence type="ECO:0000313" key="3">
    <source>
        <dbReference type="EMBL" id="GAJ38281.1"/>
    </source>
</evidence>
<feature type="chain" id="PRO_5038551267" evidence="1">
    <location>
        <begin position="27"/>
        <end position="358"/>
    </location>
</feature>